<reference evidence="2 3" key="1">
    <citation type="submission" date="2018-02" db="EMBL/GenBank/DDBJ databases">
        <title>8 Nocardia nova and 1 Nocardia cyriacigeorgica strain used for evolution to TMP-SMX.</title>
        <authorList>
            <person name="Mehta H."/>
            <person name="Weng J."/>
            <person name="Shamoo Y."/>
        </authorList>
    </citation>
    <scope>NUCLEOTIDE SEQUENCE [LARGE SCALE GENOMIC DNA]</scope>
    <source>
        <strain evidence="2 3">MDA3139</strain>
    </source>
</reference>
<name>A0A2S6AN31_9NOCA</name>
<dbReference type="Pfam" id="PF00364">
    <property type="entry name" value="Biotin_lipoyl"/>
    <property type="match status" value="1"/>
</dbReference>
<dbReference type="RefSeq" id="WP_104377134.1">
    <property type="nucleotide sequence ID" value="NZ_PSZC01000013.1"/>
</dbReference>
<protein>
    <recommendedName>
        <fullName evidence="1">Lipoyl-binding domain-containing protein</fullName>
    </recommendedName>
</protein>
<dbReference type="SUPFAM" id="SSF51230">
    <property type="entry name" value="Single hybrid motif"/>
    <property type="match status" value="1"/>
</dbReference>
<evidence type="ECO:0000259" key="1">
    <source>
        <dbReference type="Pfam" id="PF00364"/>
    </source>
</evidence>
<evidence type="ECO:0000313" key="3">
    <source>
        <dbReference type="Proteomes" id="UP000239874"/>
    </source>
</evidence>
<dbReference type="CDD" id="cd06849">
    <property type="entry name" value="lipoyl_domain"/>
    <property type="match status" value="1"/>
</dbReference>
<dbReference type="Gene3D" id="2.40.50.100">
    <property type="match status" value="1"/>
</dbReference>
<dbReference type="EMBL" id="PSZC01000013">
    <property type="protein sequence ID" value="PPJ36619.1"/>
    <property type="molecule type" value="Genomic_DNA"/>
</dbReference>
<feature type="domain" description="Lipoyl-binding" evidence="1">
    <location>
        <begin position="43"/>
        <end position="108"/>
    </location>
</feature>
<evidence type="ECO:0000313" key="2">
    <source>
        <dbReference type="EMBL" id="PPJ36619.1"/>
    </source>
</evidence>
<dbReference type="InterPro" id="IPR000089">
    <property type="entry name" value="Biotin_lipoyl"/>
</dbReference>
<dbReference type="InterPro" id="IPR011053">
    <property type="entry name" value="Single_hybrid_motif"/>
</dbReference>
<dbReference type="Proteomes" id="UP000239874">
    <property type="component" value="Unassembled WGS sequence"/>
</dbReference>
<organism evidence="2 3">
    <name type="scientific">Nocardia nova</name>
    <dbReference type="NCBI Taxonomy" id="37330"/>
    <lineage>
        <taxon>Bacteria</taxon>
        <taxon>Bacillati</taxon>
        <taxon>Actinomycetota</taxon>
        <taxon>Actinomycetes</taxon>
        <taxon>Mycobacteriales</taxon>
        <taxon>Nocardiaceae</taxon>
        <taxon>Nocardia</taxon>
    </lineage>
</organism>
<sequence length="110" mass="11951">MTTVEEPVQAPTAAIPHAIIDPSRVPAERYYSPEFARLEKEKLGVTMTEGEITEWLVADGASVTEGEPIYNLAMDKTETEIESPGAGTLEILGETDKTYEVGTVVGIIRQ</sequence>
<gene>
    <name evidence="2" type="ORF">C5E45_19600</name>
</gene>
<comment type="caution">
    <text evidence="2">The sequence shown here is derived from an EMBL/GenBank/DDBJ whole genome shotgun (WGS) entry which is preliminary data.</text>
</comment>
<proteinExistence type="predicted"/>
<dbReference type="AlphaFoldDB" id="A0A2S6AN31"/>
<dbReference type="OrthoDB" id="9805770at2"/>
<accession>A0A2S6AN31</accession>